<gene>
    <name evidence="2" type="ORF">Ari01nite_72860</name>
</gene>
<feature type="region of interest" description="Disordered" evidence="1">
    <location>
        <begin position="1"/>
        <end position="61"/>
    </location>
</feature>
<evidence type="ECO:0000313" key="3">
    <source>
        <dbReference type="Proteomes" id="UP000636960"/>
    </source>
</evidence>
<organism evidence="2 3">
    <name type="scientific">Paractinoplanes rishiriensis</name>
    <dbReference type="NCBI Taxonomy" id="1050105"/>
    <lineage>
        <taxon>Bacteria</taxon>
        <taxon>Bacillati</taxon>
        <taxon>Actinomycetota</taxon>
        <taxon>Actinomycetes</taxon>
        <taxon>Micromonosporales</taxon>
        <taxon>Micromonosporaceae</taxon>
        <taxon>Paractinoplanes</taxon>
    </lineage>
</organism>
<name>A0A919KAS2_9ACTN</name>
<dbReference type="AlphaFoldDB" id="A0A919KAS2"/>
<accession>A0A919KAS2</accession>
<evidence type="ECO:0000313" key="2">
    <source>
        <dbReference type="EMBL" id="GIE99821.1"/>
    </source>
</evidence>
<sequence>MAKSQTPNPRRRRITDRGPATAPAETGTPARRRRNAGDRRTAIDARTQQAAEDSPPSTVIVHPSDFRLPNVLRHIEAGKIVLVISQHSSPEHSV</sequence>
<protein>
    <submittedName>
        <fullName evidence="2">Uncharacterized protein</fullName>
    </submittedName>
</protein>
<dbReference type="EMBL" id="BOMV01000077">
    <property type="protein sequence ID" value="GIE99821.1"/>
    <property type="molecule type" value="Genomic_DNA"/>
</dbReference>
<dbReference type="Proteomes" id="UP000636960">
    <property type="component" value="Unassembled WGS sequence"/>
</dbReference>
<evidence type="ECO:0000256" key="1">
    <source>
        <dbReference type="SAM" id="MobiDB-lite"/>
    </source>
</evidence>
<comment type="caution">
    <text evidence="2">The sequence shown here is derived from an EMBL/GenBank/DDBJ whole genome shotgun (WGS) entry which is preliminary data.</text>
</comment>
<feature type="compositionally biased region" description="Low complexity" evidence="1">
    <location>
        <begin position="17"/>
        <end position="29"/>
    </location>
</feature>
<reference evidence="2" key="1">
    <citation type="submission" date="2021-01" db="EMBL/GenBank/DDBJ databases">
        <title>Whole genome shotgun sequence of Actinoplanes rishiriensis NBRC 108556.</title>
        <authorList>
            <person name="Komaki H."/>
            <person name="Tamura T."/>
        </authorList>
    </citation>
    <scope>NUCLEOTIDE SEQUENCE</scope>
    <source>
        <strain evidence="2">NBRC 108556</strain>
    </source>
</reference>
<feature type="compositionally biased region" description="Polar residues" evidence="1">
    <location>
        <begin position="46"/>
        <end position="57"/>
    </location>
</feature>
<keyword evidence="3" id="KW-1185">Reference proteome</keyword>
<proteinExistence type="predicted"/>